<protein>
    <recommendedName>
        <fullName evidence="3">Tetracyclin repressor-like C-terminal domain-containing protein</fullName>
    </recommendedName>
</protein>
<gene>
    <name evidence="1" type="ORF">PQO03_11360</name>
</gene>
<accession>A0ABY7VQ47</accession>
<evidence type="ECO:0008006" key="3">
    <source>
        <dbReference type="Google" id="ProtNLM"/>
    </source>
</evidence>
<keyword evidence="2" id="KW-1185">Reference proteome</keyword>
<dbReference type="Proteomes" id="UP001214250">
    <property type="component" value="Chromosome 1"/>
</dbReference>
<sequence>MKKNKIRKKYYQYVMEHMAPPTKLKTFLDFADLQKEDFYEKYNSLRQVELDIWKKSLKDVLSHLANTEDFLAYNQRNKGLAFMFSWFEFMNSNQDFFRNCKTLRSPHFIYGSNDFKKVLKAFIKKIIKTGVASQEFKERGLDPKYMCEMFMGLFFMNLRKWQTCSKKKSKKQDDFMDALTEKSMIFFFDSLAPNLFDTFIDLMKHQRSRK</sequence>
<evidence type="ECO:0000313" key="2">
    <source>
        <dbReference type="Proteomes" id="UP001214250"/>
    </source>
</evidence>
<name>A0ABY7VQ47_9BACT</name>
<dbReference type="EMBL" id="CP117811">
    <property type="protein sequence ID" value="WDE96306.1"/>
    <property type="molecule type" value="Genomic_DNA"/>
</dbReference>
<proteinExistence type="predicted"/>
<dbReference type="RefSeq" id="WP_274150380.1">
    <property type="nucleotide sequence ID" value="NZ_CP117811.1"/>
</dbReference>
<dbReference type="Gene3D" id="1.10.357.10">
    <property type="entry name" value="Tetracycline Repressor, domain 2"/>
    <property type="match status" value="1"/>
</dbReference>
<reference evidence="1 2" key="1">
    <citation type="submission" date="2023-02" db="EMBL/GenBank/DDBJ databases">
        <title>Genome sequence of Lentisphaera profundi SAORIC-696.</title>
        <authorList>
            <person name="Kim e."/>
            <person name="Cho J.-C."/>
            <person name="Choi A."/>
            <person name="Kang I."/>
        </authorList>
    </citation>
    <scope>NUCLEOTIDE SEQUENCE [LARGE SCALE GENOMIC DNA]</scope>
    <source>
        <strain evidence="1 2">SAORIC-696</strain>
    </source>
</reference>
<organism evidence="1 2">
    <name type="scientific">Lentisphaera profundi</name>
    <dbReference type="NCBI Taxonomy" id="1658616"/>
    <lineage>
        <taxon>Bacteria</taxon>
        <taxon>Pseudomonadati</taxon>
        <taxon>Lentisphaerota</taxon>
        <taxon>Lentisphaeria</taxon>
        <taxon>Lentisphaerales</taxon>
        <taxon>Lentisphaeraceae</taxon>
        <taxon>Lentisphaera</taxon>
    </lineage>
</organism>
<evidence type="ECO:0000313" key="1">
    <source>
        <dbReference type="EMBL" id="WDE96306.1"/>
    </source>
</evidence>